<dbReference type="AlphaFoldDB" id="V2WY10"/>
<name>V2WY10_MONRO</name>
<evidence type="ECO:0000313" key="1">
    <source>
        <dbReference type="EMBL" id="ESK85426.1"/>
    </source>
</evidence>
<reference evidence="1 2" key="1">
    <citation type="journal article" date="2014" name="BMC Genomics">
        <title>Genome and secretome analysis of the hemibiotrophic fungal pathogen, Moniliophthora roreri, which causes frosty pod rot disease of cacao: mechanisms of the biotrophic and necrotrophic phases.</title>
        <authorList>
            <person name="Meinhardt L.W."/>
            <person name="Costa G.G.L."/>
            <person name="Thomazella D.P.T."/>
            <person name="Teixeira P.J.P.L."/>
            <person name="Carazzolle M.F."/>
            <person name="Schuster S.C."/>
            <person name="Carlson J.E."/>
            <person name="Guiltinan M.J."/>
            <person name="Mieczkowski P."/>
            <person name="Farmer A."/>
            <person name="Ramaraj T."/>
            <person name="Crozier J."/>
            <person name="Davis R.E."/>
            <person name="Shao J."/>
            <person name="Melnick R.L."/>
            <person name="Pereira G.A.G."/>
            <person name="Bailey B.A."/>
        </authorList>
    </citation>
    <scope>NUCLEOTIDE SEQUENCE [LARGE SCALE GENOMIC DNA]</scope>
    <source>
        <strain evidence="1 2">MCA 2997</strain>
    </source>
</reference>
<organism evidence="1 2">
    <name type="scientific">Moniliophthora roreri (strain MCA 2997)</name>
    <name type="common">Cocoa frosty pod rot fungus</name>
    <name type="synonym">Crinipellis roreri</name>
    <dbReference type="NCBI Taxonomy" id="1381753"/>
    <lineage>
        <taxon>Eukaryota</taxon>
        <taxon>Fungi</taxon>
        <taxon>Dikarya</taxon>
        <taxon>Basidiomycota</taxon>
        <taxon>Agaricomycotina</taxon>
        <taxon>Agaricomycetes</taxon>
        <taxon>Agaricomycetidae</taxon>
        <taxon>Agaricales</taxon>
        <taxon>Marasmiineae</taxon>
        <taxon>Marasmiaceae</taxon>
        <taxon>Moniliophthora</taxon>
    </lineage>
</organism>
<dbReference type="EMBL" id="AWSO01001069">
    <property type="protein sequence ID" value="ESK85426.1"/>
    <property type="molecule type" value="Genomic_DNA"/>
</dbReference>
<dbReference type="Proteomes" id="UP000017559">
    <property type="component" value="Unassembled WGS sequence"/>
</dbReference>
<evidence type="ECO:0000313" key="2">
    <source>
        <dbReference type="Proteomes" id="UP000017559"/>
    </source>
</evidence>
<protein>
    <submittedName>
        <fullName evidence="1">Uncharacterized protein</fullName>
    </submittedName>
</protein>
<dbReference type="HOGENOM" id="CLU_1627527_0_0_1"/>
<accession>V2WY10</accession>
<keyword evidence="2" id="KW-1185">Reference proteome</keyword>
<sequence length="163" mass="18475">MDPFNGMDDTSAWLKCFNDRFKKKTSSYKLKKFRNLVEGECRLWWDRLGDVGNEWAVTREAFRAYWIDSLKGDASTVKCRDITSSPVSVNTVTAAPPPPPVTKPEPLEAHPMFSIVISTSIIDPCGILLRFSYPVTYASLLIRHVHLSSPLLLYLLCFSFDPT</sequence>
<gene>
    <name evidence="1" type="ORF">Moror_5889</name>
</gene>
<dbReference type="KEGG" id="mrr:Moror_5889"/>
<proteinExistence type="predicted"/>
<comment type="caution">
    <text evidence="1">The sequence shown here is derived from an EMBL/GenBank/DDBJ whole genome shotgun (WGS) entry which is preliminary data.</text>
</comment>